<dbReference type="AlphaFoldDB" id="A0AA88GKS5"/>
<keyword evidence="9" id="KW-1185">Reference proteome</keyword>
<keyword evidence="3 6" id="KW-0521">NADP</keyword>
<dbReference type="CDD" id="cd00643">
    <property type="entry name" value="HMG-CoA_reductase_classI"/>
    <property type="match status" value="1"/>
</dbReference>
<proteinExistence type="inferred from homology"/>
<reference evidence="8 9" key="1">
    <citation type="journal article" date="2018" name="BMC Genomics">
        <title>The genome of Naegleria lovaniensis, the basis for a comparative approach to unravel pathogenicity factors of the human pathogenic amoeba N. fowleri.</title>
        <authorList>
            <person name="Liechti N."/>
            <person name="Schurch N."/>
            <person name="Bruggmann R."/>
            <person name="Wittwer M."/>
        </authorList>
    </citation>
    <scope>NUCLEOTIDE SEQUENCE [LARGE SCALE GENOMIC DNA]</scope>
    <source>
        <strain evidence="8 9">ATCC 30569</strain>
    </source>
</reference>
<dbReference type="FunFam" id="3.90.770.10:FF:000001">
    <property type="entry name" value="3-hydroxy-3-methylglutaryl coenzyme A reductase"/>
    <property type="match status" value="1"/>
</dbReference>
<evidence type="ECO:0000256" key="6">
    <source>
        <dbReference type="RuleBase" id="RU361219"/>
    </source>
</evidence>
<dbReference type="GO" id="GO:0016126">
    <property type="term" value="P:sterol biosynthetic process"/>
    <property type="evidence" value="ECO:0007669"/>
    <property type="project" value="TreeGrafter"/>
</dbReference>
<feature type="compositionally biased region" description="Polar residues" evidence="7">
    <location>
        <begin position="58"/>
        <end position="70"/>
    </location>
</feature>
<protein>
    <recommendedName>
        <fullName evidence="6">3-hydroxy-3-methylglutaryl coenzyme A reductase</fullName>
        <shortName evidence="6">HMG-CoA reductase</shortName>
        <ecNumber evidence="6">1.1.1.34</ecNumber>
    </recommendedName>
</protein>
<dbReference type="Proteomes" id="UP000816034">
    <property type="component" value="Unassembled WGS sequence"/>
</dbReference>
<dbReference type="InterPro" id="IPR023282">
    <property type="entry name" value="HMG_CoA_Rdtase_N"/>
</dbReference>
<evidence type="ECO:0000256" key="5">
    <source>
        <dbReference type="ARBA" id="ARBA00023136"/>
    </source>
</evidence>
<keyword evidence="4 6" id="KW-0560">Oxidoreductase</keyword>
<feature type="region of interest" description="Disordered" evidence="7">
    <location>
        <begin position="44"/>
        <end position="73"/>
    </location>
</feature>
<evidence type="ECO:0000256" key="1">
    <source>
        <dbReference type="ARBA" id="ARBA00004370"/>
    </source>
</evidence>
<evidence type="ECO:0000256" key="4">
    <source>
        <dbReference type="ARBA" id="ARBA00023002"/>
    </source>
</evidence>
<dbReference type="GO" id="GO:0004420">
    <property type="term" value="F:hydroxymethylglutaryl-CoA reductase (NADPH) activity"/>
    <property type="evidence" value="ECO:0007669"/>
    <property type="project" value="UniProtKB-EC"/>
</dbReference>
<dbReference type="InterPro" id="IPR023076">
    <property type="entry name" value="HMG_CoA_Rdtase_CS"/>
</dbReference>
<comment type="subcellular location">
    <subcellularLocation>
        <location evidence="6">Endoplasmic reticulum membrane</location>
        <topology evidence="6">Multi-pass membrane protein</topology>
    </subcellularLocation>
    <subcellularLocation>
        <location evidence="1">Membrane</location>
    </subcellularLocation>
</comment>
<feature type="region of interest" description="Disordered" evidence="7">
    <location>
        <begin position="106"/>
        <end position="128"/>
    </location>
</feature>
<dbReference type="PROSITE" id="PS50065">
    <property type="entry name" value="HMG_COA_REDUCTASE_4"/>
    <property type="match status" value="1"/>
</dbReference>
<evidence type="ECO:0000313" key="9">
    <source>
        <dbReference type="Proteomes" id="UP000816034"/>
    </source>
</evidence>
<dbReference type="InterPro" id="IPR023074">
    <property type="entry name" value="HMG_CoA_Rdtase_cat_sf"/>
</dbReference>
<dbReference type="EMBL" id="PYSW02000029">
    <property type="protein sequence ID" value="KAG2379202.1"/>
    <property type="molecule type" value="Genomic_DNA"/>
</dbReference>
<dbReference type="SUPFAM" id="SSF55035">
    <property type="entry name" value="NAD-binding domain of HMG-CoA reductase"/>
    <property type="match status" value="1"/>
</dbReference>
<evidence type="ECO:0000313" key="8">
    <source>
        <dbReference type="EMBL" id="KAG2379202.1"/>
    </source>
</evidence>
<dbReference type="GO" id="GO:0008299">
    <property type="term" value="P:isoprenoid biosynthetic process"/>
    <property type="evidence" value="ECO:0007669"/>
    <property type="project" value="InterPro"/>
</dbReference>
<dbReference type="GO" id="GO:0005789">
    <property type="term" value="C:endoplasmic reticulum membrane"/>
    <property type="evidence" value="ECO:0007669"/>
    <property type="project" value="UniProtKB-SubCell"/>
</dbReference>
<dbReference type="NCBIfam" id="TIGR00533">
    <property type="entry name" value="HMG_CoA_R_NADP"/>
    <property type="match status" value="1"/>
</dbReference>
<organism evidence="8 9">
    <name type="scientific">Naegleria lovaniensis</name>
    <name type="common">Amoeba</name>
    <dbReference type="NCBI Taxonomy" id="51637"/>
    <lineage>
        <taxon>Eukaryota</taxon>
        <taxon>Discoba</taxon>
        <taxon>Heterolobosea</taxon>
        <taxon>Tetramitia</taxon>
        <taxon>Eutetramitia</taxon>
        <taxon>Vahlkampfiidae</taxon>
        <taxon>Naegleria</taxon>
    </lineage>
</organism>
<dbReference type="Gene3D" id="3.90.770.10">
    <property type="entry name" value="3-hydroxy-3-methylglutaryl-coenzyme A Reductase, Chain A, domain 2"/>
    <property type="match status" value="1"/>
</dbReference>
<comment type="catalytic activity">
    <reaction evidence="6">
        <text>(R)-mevalonate + 2 NADP(+) + CoA = (3S)-3-hydroxy-3-methylglutaryl-CoA + 2 NADPH + 2 H(+)</text>
        <dbReference type="Rhea" id="RHEA:15989"/>
        <dbReference type="ChEBI" id="CHEBI:15378"/>
        <dbReference type="ChEBI" id="CHEBI:36464"/>
        <dbReference type="ChEBI" id="CHEBI:43074"/>
        <dbReference type="ChEBI" id="CHEBI:57287"/>
        <dbReference type="ChEBI" id="CHEBI:57783"/>
        <dbReference type="ChEBI" id="CHEBI:58349"/>
        <dbReference type="EC" id="1.1.1.34"/>
    </reaction>
</comment>
<dbReference type="InterPro" id="IPR004554">
    <property type="entry name" value="HMG_CoA_Rdtase_eu_arc"/>
</dbReference>
<dbReference type="InterPro" id="IPR009029">
    <property type="entry name" value="HMG_CoA_Rdtase_sub-bd_dom_sf"/>
</dbReference>
<evidence type="ECO:0000256" key="2">
    <source>
        <dbReference type="ARBA" id="ARBA00007661"/>
    </source>
</evidence>
<dbReference type="GO" id="GO:0005778">
    <property type="term" value="C:peroxisomal membrane"/>
    <property type="evidence" value="ECO:0007669"/>
    <property type="project" value="TreeGrafter"/>
</dbReference>
<accession>A0AA88GKS5</accession>
<dbReference type="GeneID" id="68099795"/>
<comment type="caution">
    <text evidence="8">The sequence shown here is derived from an EMBL/GenBank/DDBJ whole genome shotgun (WGS) entry which is preliminary data.</text>
</comment>
<keyword evidence="6" id="KW-0256">Endoplasmic reticulum</keyword>
<dbReference type="PROSITE" id="PS00066">
    <property type="entry name" value="HMG_COA_REDUCTASE_1"/>
    <property type="match status" value="1"/>
</dbReference>
<evidence type="ECO:0000256" key="3">
    <source>
        <dbReference type="ARBA" id="ARBA00022857"/>
    </source>
</evidence>
<dbReference type="RefSeq" id="XP_044546464.1">
    <property type="nucleotide sequence ID" value="XM_044697296.1"/>
</dbReference>
<dbReference type="Gene3D" id="3.30.70.420">
    <property type="entry name" value="Hydroxymethylglutaryl-CoA reductase, class I/II, NAD/NADP-binding domain"/>
    <property type="match status" value="1"/>
</dbReference>
<dbReference type="GO" id="GO:0015936">
    <property type="term" value="P:coenzyme A metabolic process"/>
    <property type="evidence" value="ECO:0007669"/>
    <property type="project" value="InterPro"/>
</dbReference>
<dbReference type="SUPFAM" id="SSF56542">
    <property type="entry name" value="Substrate-binding domain of HMG-CoA reductase"/>
    <property type="match status" value="1"/>
</dbReference>
<dbReference type="PROSITE" id="PS00318">
    <property type="entry name" value="HMG_COA_REDUCTASE_2"/>
    <property type="match status" value="1"/>
</dbReference>
<dbReference type="FunFam" id="3.30.70.420:FF:000001">
    <property type="entry name" value="3-hydroxy-3-methylglutaryl coenzyme A reductase"/>
    <property type="match status" value="1"/>
</dbReference>
<dbReference type="PANTHER" id="PTHR10572">
    <property type="entry name" value="3-HYDROXY-3-METHYLGLUTARYL-COENZYME A REDUCTASE"/>
    <property type="match status" value="1"/>
</dbReference>
<name>A0AA88GKS5_NAELO</name>
<dbReference type="InterPro" id="IPR009023">
    <property type="entry name" value="HMG_CoA_Rdtase_NAD(P)-bd_sf"/>
</dbReference>
<sequence>MSVREFSPLFSWGFSLRRSKWLIPLFNNNVFSFGTSAVNDGPYGYKKSSNNNRREKSTSTVNQKESTMVRTKNEPSDLFEGIEKIQVVTEIGNNVCAVRIEESPEEVKQRELEQKKKEHEEAKRKEQERYRQLSDGAIIDLLENGKLALYNLEDKLGDKKRAVKIRRMFLASKINPQDETMLDTLPYANDLNYDQVFGACCESVVGYVPLPVGIVGPIIIDGKPYHIPMATVEGCLVASTHRGCKALSSSLEGGVNSVILSDGMTRGPVVQFANAKRCYELKQYIENPENFQSLCRVFNSDSRFARLLEVKVGIAGRKAFLRFKCRTGDAMGMNMISKATQKALKYLKHEHFSDMDILSLSGNYCTDKKPSAMNWIEGRGKSVVVDATIPADVVKNVLKTTVDEIVSLNVSKNLIGSAMAGSIGGFNAHAANIVTAIFLATGQDAAQNVESSNCMTIMEKTAEGHLYVSVTMPSIEVGTVGGGTHLDAQKTCLKIMGVAGANMENPGQNAQTLAKCVASTVMAGELSLMAALAADHLVSAHITHNRKK</sequence>
<keyword evidence="5" id="KW-0472">Membrane</keyword>
<dbReference type="InterPro" id="IPR002202">
    <property type="entry name" value="HMG_CoA_Rdtase"/>
</dbReference>
<dbReference type="Gene3D" id="1.10.3270.10">
    <property type="entry name" value="HMGR, N-terminal domain"/>
    <property type="match status" value="1"/>
</dbReference>
<evidence type="ECO:0000256" key="7">
    <source>
        <dbReference type="SAM" id="MobiDB-lite"/>
    </source>
</evidence>
<dbReference type="PRINTS" id="PR00071">
    <property type="entry name" value="HMGCOARDTASE"/>
</dbReference>
<comment type="similarity">
    <text evidence="2 6">Belongs to the HMG-CoA reductase family.</text>
</comment>
<gene>
    <name evidence="8" type="ORF">C9374_007341</name>
</gene>
<comment type="pathway">
    <text evidence="6">Metabolic intermediate biosynthesis; (R)-mevalonate biosynthesis; (R)-mevalonate from acetyl-CoA: step 3/3.</text>
</comment>
<dbReference type="PANTHER" id="PTHR10572:SF24">
    <property type="entry name" value="3-HYDROXY-3-METHYLGLUTARYL-COENZYME A REDUCTASE"/>
    <property type="match status" value="1"/>
</dbReference>
<dbReference type="EC" id="1.1.1.34" evidence="6"/>
<dbReference type="Pfam" id="PF00368">
    <property type="entry name" value="HMG-CoA_red"/>
    <property type="match status" value="1"/>
</dbReference>